<feature type="domain" description="Major facilitator superfamily (MFS) profile" evidence="6">
    <location>
        <begin position="10"/>
        <end position="398"/>
    </location>
</feature>
<evidence type="ECO:0000256" key="4">
    <source>
        <dbReference type="ARBA" id="ARBA00023136"/>
    </source>
</evidence>
<reference evidence="7 8" key="1">
    <citation type="submission" date="2019-07" db="EMBL/GenBank/DDBJ databases">
        <authorList>
            <person name="Zhao L.H."/>
        </authorList>
    </citation>
    <scope>NUCLEOTIDE SEQUENCE [LARGE SCALE GENOMIC DNA]</scope>
    <source>
        <strain evidence="7 8">Co35</strain>
    </source>
</reference>
<evidence type="ECO:0000256" key="3">
    <source>
        <dbReference type="ARBA" id="ARBA00022989"/>
    </source>
</evidence>
<feature type="transmembrane region" description="Helical" evidence="5">
    <location>
        <begin position="282"/>
        <end position="305"/>
    </location>
</feature>
<feature type="transmembrane region" description="Helical" evidence="5">
    <location>
        <begin position="48"/>
        <end position="69"/>
    </location>
</feature>
<feature type="transmembrane region" description="Helical" evidence="5">
    <location>
        <begin position="355"/>
        <end position="376"/>
    </location>
</feature>
<dbReference type="GO" id="GO:0005886">
    <property type="term" value="C:plasma membrane"/>
    <property type="evidence" value="ECO:0007669"/>
    <property type="project" value="UniProtKB-SubCell"/>
</dbReference>
<evidence type="ECO:0000256" key="1">
    <source>
        <dbReference type="ARBA" id="ARBA00004651"/>
    </source>
</evidence>
<dbReference type="InterPro" id="IPR011701">
    <property type="entry name" value="MFS"/>
</dbReference>
<keyword evidence="4 5" id="KW-0472">Membrane</keyword>
<dbReference type="PANTHER" id="PTHR23534">
    <property type="entry name" value="MFS PERMEASE"/>
    <property type="match status" value="1"/>
</dbReference>
<feature type="transmembrane region" description="Helical" evidence="5">
    <location>
        <begin position="81"/>
        <end position="110"/>
    </location>
</feature>
<evidence type="ECO:0000259" key="6">
    <source>
        <dbReference type="PROSITE" id="PS50850"/>
    </source>
</evidence>
<feature type="transmembrane region" description="Helical" evidence="5">
    <location>
        <begin position="311"/>
        <end position="334"/>
    </location>
</feature>
<sequence>MEVSSPQSRIVTVLSLVQVIGGIGNGAGLAIGALLIGDISGSDAWAGTATVALTLGAALFTIPLSTLAARRGRRPALTAGWWLGAVGAGVTIGAAVLASLPLALAGLVLFGASTAANLQSRFAAADRAEPDQVGRAISIVVWSTTIGAVTGPNLTGPGAAVAEWFDIPSLAGPMVFSLVAYGLAGLATFLFLRPEPLARATAATPERGVIARALPHVRGRAAVAVLTVAIAHAIMVSVMALTPVHMQGHGAALEVIGLTISLHIAGMYALSPVMGWLTDRIGADTTILLGMSVLVGATALAGTAGHSEPQITAGLILLGVGWSASVIAGAALLTRSVERDVRPLVQGFSDLTMNLAGAAGGLLAGLIVATLGFGILNLATALLTLPVIVAVLTSRRVSTSPGGGS</sequence>
<dbReference type="OrthoDB" id="9776171at2"/>
<evidence type="ECO:0000256" key="5">
    <source>
        <dbReference type="SAM" id="Phobius"/>
    </source>
</evidence>
<dbReference type="EMBL" id="VLNT01000019">
    <property type="protein sequence ID" value="TSD57526.1"/>
    <property type="molecule type" value="Genomic_DNA"/>
</dbReference>
<evidence type="ECO:0000313" key="7">
    <source>
        <dbReference type="EMBL" id="TSD57526.1"/>
    </source>
</evidence>
<feature type="transmembrane region" description="Helical" evidence="5">
    <location>
        <begin position="174"/>
        <end position="192"/>
    </location>
</feature>
<evidence type="ECO:0000256" key="2">
    <source>
        <dbReference type="ARBA" id="ARBA00022692"/>
    </source>
</evidence>
<dbReference type="SUPFAM" id="SSF103473">
    <property type="entry name" value="MFS general substrate transporter"/>
    <property type="match status" value="1"/>
</dbReference>
<dbReference type="PROSITE" id="PS50850">
    <property type="entry name" value="MFS"/>
    <property type="match status" value="1"/>
</dbReference>
<dbReference type="PANTHER" id="PTHR23534:SF1">
    <property type="entry name" value="MAJOR FACILITATOR SUPERFAMILY PROTEIN"/>
    <property type="match status" value="1"/>
</dbReference>
<dbReference type="AlphaFoldDB" id="A0A554RTU3"/>
<keyword evidence="8" id="KW-1185">Reference proteome</keyword>
<dbReference type="GO" id="GO:0022857">
    <property type="term" value="F:transmembrane transporter activity"/>
    <property type="evidence" value="ECO:0007669"/>
    <property type="project" value="InterPro"/>
</dbReference>
<accession>A0A554RTU3</accession>
<dbReference type="InterPro" id="IPR020846">
    <property type="entry name" value="MFS_dom"/>
</dbReference>
<gene>
    <name evidence="7" type="ORF">FNM00_16140</name>
</gene>
<protein>
    <submittedName>
        <fullName evidence="7">MFS transporter</fullName>
    </submittedName>
</protein>
<dbReference type="Pfam" id="PF07690">
    <property type="entry name" value="MFS_1"/>
    <property type="match status" value="1"/>
</dbReference>
<keyword evidence="2 5" id="KW-0812">Transmembrane</keyword>
<evidence type="ECO:0000313" key="8">
    <source>
        <dbReference type="Proteomes" id="UP000316988"/>
    </source>
</evidence>
<dbReference type="Gene3D" id="1.20.1250.20">
    <property type="entry name" value="MFS general substrate transporter like domains"/>
    <property type="match status" value="1"/>
</dbReference>
<organism evidence="7 8">
    <name type="scientific">Aeromicrobium piscarium</name>
    <dbReference type="NCBI Taxonomy" id="2590901"/>
    <lineage>
        <taxon>Bacteria</taxon>
        <taxon>Bacillati</taxon>
        <taxon>Actinomycetota</taxon>
        <taxon>Actinomycetes</taxon>
        <taxon>Propionibacteriales</taxon>
        <taxon>Nocardioidaceae</taxon>
        <taxon>Aeromicrobium</taxon>
    </lineage>
</organism>
<dbReference type="InterPro" id="IPR036259">
    <property type="entry name" value="MFS_trans_sf"/>
</dbReference>
<feature type="transmembrane region" description="Helical" evidence="5">
    <location>
        <begin position="221"/>
        <end position="244"/>
    </location>
</feature>
<feature type="transmembrane region" description="Helical" evidence="5">
    <location>
        <begin position="12"/>
        <end position="36"/>
    </location>
</feature>
<comment type="subcellular location">
    <subcellularLocation>
        <location evidence="1">Cell membrane</location>
        <topology evidence="1">Multi-pass membrane protein</topology>
    </subcellularLocation>
</comment>
<proteinExistence type="predicted"/>
<name>A0A554RTU3_9ACTN</name>
<feature type="transmembrane region" description="Helical" evidence="5">
    <location>
        <begin position="250"/>
        <end position="270"/>
    </location>
</feature>
<dbReference type="Proteomes" id="UP000316988">
    <property type="component" value="Unassembled WGS sequence"/>
</dbReference>
<comment type="caution">
    <text evidence="7">The sequence shown here is derived from an EMBL/GenBank/DDBJ whole genome shotgun (WGS) entry which is preliminary data.</text>
</comment>
<keyword evidence="3 5" id="KW-1133">Transmembrane helix</keyword>